<evidence type="ECO:0000313" key="6">
    <source>
        <dbReference type="EMBL" id="QAX89074.1"/>
    </source>
</evidence>
<reference evidence="6" key="1">
    <citation type="submission" date="2018-12" db="EMBL/GenBank/DDBJ databases">
        <title>Identification of novel toxin homologs and associated mobile genetic elements in Clostridium perfringens.</title>
        <authorList>
            <person name="Moore R.J."/>
            <person name="Lacey J.A."/>
            <person name="Johanesen P.A."/>
            <person name="Lyras D."/>
        </authorList>
    </citation>
    <scope>NUCLEOTIDE SEQUENCE</scope>
    <source>
        <strain evidence="6">NY83906550</strain>
        <plasmid evidence="6">pCPNY83906550-1</plasmid>
    </source>
</reference>
<keyword evidence="3 5" id="KW-1133">Transmembrane helix</keyword>
<feature type="transmembrane region" description="Helical" evidence="5">
    <location>
        <begin position="232"/>
        <end position="252"/>
    </location>
</feature>
<feature type="transmembrane region" description="Helical" evidence="5">
    <location>
        <begin position="162"/>
        <end position="181"/>
    </location>
</feature>
<protein>
    <recommendedName>
        <fullName evidence="5">Transport permease protein</fullName>
    </recommendedName>
</protein>
<dbReference type="GO" id="GO:0005886">
    <property type="term" value="C:plasma membrane"/>
    <property type="evidence" value="ECO:0007669"/>
    <property type="project" value="UniProtKB-SubCell"/>
</dbReference>
<sequence>MKKLLKHLFLEFKISIRDKSMIFMNYLFPLGFFFLIGSIMTKINPDFKEQMIPAMILFTIMSSTLLTIPNAIVTARQSGIYRSYKIYGVNKFEIIGIITISTMIHIFISSVIIYFCAKKIFESTTPEKPLILIGICLLYALINIGISLLIGILSNNTRVTTLWAQLLFIPSIVVGGIMVPLTTLPNELGNLTKILPSTYAMNSINVLAMDNTVDLAISEASLASGISVNGSIIMLVAILIISYLISFLLFRWDNKTKIKLKKA</sequence>
<keyword evidence="4 5" id="KW-0472">Membrane</keyword>
<dbReference type="PANTHER" id="PTHR43229:SF6">
    <property type="entry name" value="ABC-TYPE MULTIDRUG TRANSPORT SYSTEM, PERMEASE COMPONENT"/>
    <property type="match status" value="1"/>
</dbReference>
<dbReference type="PANTHER" id="PTHR43229">
    <property type="entry name" value="NODULATION PROTEIN J"/>
    <property type="match status" value="1"/>
</dbReference>
<dbReference type="InterPro" id="IPR013525">
    <property type="entry name" value="ABC2_TM"/>
</dbReference>
<evidence type="ECO:0000256" key="2">
    <source>
        <dbReference type="ARBA" id="ARBA00022692"/>
    </source>
</evidence>
<comment type="similarity">
    <text evidence="5">Belongs to the ABC-2 integral membrane protein family.</text>
</comment>
<feature type="transmembrane region" description="Helical" evidence="5">
    <location>
        <begin position="94"/>
        <end position="117"/>
    </location>
</feature>
<evidence type="ECO:0000256" key="1">
    <source>
        <dbReference type="ARBA" id="ARBA00004141"/>
    </source>
</evidence>
<evidence type="ECO:0000256" key="4">
    <source>
        <dbReference type="ARBA" id="ARBA00023136"/>
    </source>
</evidence>
<feature type="transmembrane region" description="Helical" evidence="5">
    <location>
        <begin position="52"/>
        <end position="73"/>
    </location>
</feature>
<organism evidence="6">
    <name type="scientific">Clostridium perfringens</name>
    <dbReference type="NCBI Taxonomy" id="1502"/>
    <lineage>
        <taxon>Bacteria</taxon>
        <taxon>Bacillati</taxon>
        <taxon>Bacillota</taxon>
        <taxon>Clostridia</taxon>
        <taxon>Eubacteriales</taxon>
        <taxon>Clostridiaceae</taxon>
        <taxon>Clostridium</taxon>
    </lineage>
</organism>
<evidence type="ECO:0000256" key="5">
    <source>
        <dbReference type="RuleBase" id="RU361157"/>
    </source>
</evidence>
<dbReference type="Pfam" id="PF01061">
    <property type="entry name" value="ABC2_membrane"/>
    <property type="match status" value="1"/>
</dbReference>
<keyword evidence="5" id="KW-0813">Transport</keyword>
<dbReference type="AlphaFoldDB" id="A0A411AMP6"/>
<dbReference type="EMBL" id="MK285071">
    <property type="protein sequence ID" value="QAX89074.1"/>
    <property type="molecule type" value="Genomic_DNA"/>
</dbReference>
<feature type="transmembrane region" description="Helical" evidence="5">
    <location>
        <begin position="21"/>
        <end position="40"/>
    </location>
</feature>
<keyword evidence="2 5" id="KW-0812">Transmembrane</keyword>
<name>A0A411AMP6_CLOPF</name>
<proteinExistence type="inferred from homology"/>
<feature type="transmembrane region" description="Helical" evidence="5">
    <location>
        <begin position="129"/>
        <end position="150"/>
    </location>
</feature>
<comment type="subcellular location">
    <subcellularLocation>
        <location evidence="5">Cell membrane</location>
        <topology evidence="5">Multi-pass membrane protein</topology>
    </subcellularLocation>
    <subcellularLocation>
        <location evidence="1">Membrane</location>
        <topology evidence="1">Multi-pass membrane protein</topology>
    </subcellularLocation>
</comment>
<dbReference type="InterPro" id="IPR047817">
    <property type="entry name" value="ABC2_TM_bact-type"/>
</dbReference>
<keyword evidence="6" id="KW-0614">Plasmid</keyword>
<gene>
    <name evidence="6" type="ORF">pCPNY83906550-1_00059</name>
</gene>
<geneLocation type="plasmid" evidence="6">
    <name>pCPNY83906550-1</name>
</geneLocation>
<dbReference type="PROSITE" id="PS51012">
    <property type="entry name" value="ABC_TM2"/>
    <property type="match status" value="1"/>
</dbReference>
<evidence type="ECO:0000256" key="3">
    <source>
        <dbReference type="ARBA" id="ARBA00022989"/>
    </source>
</evidence>
<dbReference type="InterPro" id="IPR051784">
    <property type="entry name" value="Nod_factor_ABC_transporter"/>
</dbReference>
<keyword evidence="5" id="KW-1003">Cell membrane</keyword>
<accession>A0A411AMP6</accession>
<dbReference type="RefSeq" id="WP_195961850.1">
    <property type="nucleotide sequence ID" value="NZ_CATNXF010000013.1"/>
</dbReference>
<dbReference type="GO" id="GO:0140359">
    <property type="term" value="F:ABC-type transporter activity"/>
    <property type="evidence" value="ECO:0007669"/>
    <property type="project" value="InterPro"/>
</dbReference>